<reference evidence="2 3" key="1">
    <citation type="submission" date="2015-07" db="EMBL/GenBank/DDBJ databases">
        <title>The genome of Dufourea novaeangliae.</title>
        <authorList>
            <person name="Pan H."/>
            <person name="Kapheim K."/>
        </authorList>
    </citation>
    <scope>NUCLEOTIDE SEQUENCE [LARGE SCALE GENOMIC DNA]</scope>
    <source>
        <strain evidence="2">0120121106</strain>
        <tissue evidence="2">Whole body</tissue>
    </source>
</reference>
<feature type="region of interest" description="Disordered" evidence="1">
    <location>
        <begin position="1"/>
        <end position="37"/>
    </location>
</feature>
<gene>
    <name evidence="2" type="ORF">WN55_11070</name>
</gene>
<feature type="compositionally biased region" description="Low complexity" evidence="1">
    <location>
        <begin position="73"/>
        <end position="85"/>
    </location>
</feature>
<name>A0A154PDR6_DUFNO</name>
<feature type="region of interest" description="Disordered" evidence="1">
    <location>
        <begin position="53"/>
        <end position="96"/>
    </location>
</feature>
<dbReference type="Proteomes" id="UP000076502">
    <property type="component" value="Unassembled WGS sequence"/>
</dbReference>
<proteinExistence type="predicted"/>
<evidence type="ECO:0000313" key="3">
    <source>
        <dbReference type="Proteomes" id="UP000076502"/>
    </source>
</evidence>
<protein>
    <submittedName>
        <fullName evidence="2">Uncharacterized protein</fullName>
    </submittedName>
</protein>
<keyword evidence="3" id="KW-1185">Reference proteome</keyword>
<evidence type="ECO:0000256" key="1">
    <source>
        <dbReference type="SAM" id="MobiDB-lite"/>
    </source>
</evidence>
<organism evidence="2 3">
    <name type="scientific">Dufourea novaeangliae</name>
    <name type="common">Sweat bee</name>
    <dbReference type="NCBI Taxonomy" id="178035"/>
    <lineage>
        <taxon>Eukaryota</taxon>
        <taxon>Metazoa</taxon>
        <taxon>Ecdysozoa</taxon>
        <taxon>Arthropoda</taxon>
        <taxon>Hexapoda</taxon>
        <taxon>Insecta</taxon>
        <taxon>Pterygota</taxon>
        <taxon>Neoptera</taxon>
        <taxon>Endopterygota</taxon>
        <taxon>Hymenoptera</taxon>
        <taxon>Apocrita</taxon>
        <taxon>Aculeata</taxon>
        <taxon>Apoidea</taxon>
        <taxon>Anthophila</taxon>
        <taxon>Halictidae</taxon>
        <taxon>Rophitinae</taxon>
        <taxon>Dufourea</taxon>
    </lineage>
</organism>
<sequence>MKIGITSGNRVMLVGKGGGRKVETEGEKERERERGKTQNVAVRFEAVLALLPARTAKHQPRAAPPPPPRETSKTTTATTTAAVAKKMSRGSPLEEEERAEARAYILDLGGWKSEIAPYRAVRRDQGGAL</sequence>
<evidence type="ECO:0000313" key="2">
    <source>
        <dbReference type="EMBL" id="KZC09330.1"/>
    </source>
</evidence>
<accession>A0A154PDR6</accession>
<feature type="compositionally biased region" description="Basic and acidic residues" evidence="1">
    <location>
        <begin position="20"/>
        <end position="36"/>
    </location>
</feature>
<dbReference type="AlphaFoldDB" id="A0A154PDR6"/>
<dbReference type="EMBL" id="KQ434869">
    <property type="protein sequence ID" value="KZC09330.1"/>
    <property type="molecule type" value="Genomic_DNA"/>
</dbReference>